<dbReference type="InterPro" id="IPR051044">
    <property type="entry name" value="MAG_DAG_Lipase"/>
</dbReference>
<dbReference type="InterPro" id="IPR022742">
    <property type="entry name" value="Hydrolase_4"/>
</dbReference>
<dbReference type="InterPro" id="IPR000073">
    <property type="entry name" value="AB_hydrolase_1"/>
</dbReference>
<name>A0A1R3HTV5_9ROSI</name>
<proteinExistence type="predicted"/>
<keyword evidence="3" id="KW-1185">Reference proteome</keyword>
<sequence length="323" mass="36219">MSHPIHQANENSPYGDLTREEFYQKHKIKHLESFMLNKRNMKIFTQSWRLAPSPDDHEKGNISPSPRGLVAMVHGYGMDSTWLFELTAIAIAKCGFLVCALDLQGHGLSDGFPGHIPNIEYVIEDCIQFFDSVKYENPKLPAFLYGESLGGAIATLICLNQKNEWDGLILNGAMLGISPKFKPAGAWLLPVAAFLAPTWKVAPVKPNASKFYKEEWKRNLAANNPNRRTSRKPTTATALQFLRLCECIRLRCHELELPLLIVHGEDDRVCDCSSARLVYESAGSHDKTFKSFPGMAHMLIGETQENVDLVFGTIFAWLKDRGA</sequence>
<comment type="caution">
    <text evidence="2">The sequence shown here is derived from an EMBL/GenBank/DDBJ whole genome shotgun (WGS) entry which is preliminary data.</text>
</comment>
<organism evidence="2 3">
    <name type="scientific">Corchorus olitorius</name>
    <dbReference type="NCBI Taxonomy" id="93759"/>
    <lineage>
        <taxon>Eukaryota</taxon>
        <taxon>Viridiplantae</taxon>
        <taxon>Streptophyta</taxon>
        <taxon>Embryophyta</taxon>
        <taxon>Tracheophyta</taxon>
        <taxon>Spermatophyta</taxon>
        <taxon>Magnoliopsida</taxon>
        <taxon>eudicotyledons</taxon>
        <taxon>Gunneridae</taxon>
        <taxon>Pentapetalae</taxon>
        <taxon>rosids</taxon>
        <taxon>malvids</taxon>
        <taxon>Malvales</taxon>
        <taxon>Malvaceae</taxon>
        <taxon>Grewioideae</taxon>
        <taxon>Apeibeae</taxon>
        <taxon>Corchorus</taxon>
    </lineage>
</organism>
<dbReference type="EMBL" id="AWUE01019391">
    <property type="protein sequence ID" value="OMO73816.1"/>
    <property type="molecule type" value="Genomic_DNA"/>
</dbReference>
<dbReference type="STRING" id="93759.A0A1R3HTV5"/>
<reference evidence="3" key="1">
    <citation type="submission" date="2013-09" db="EMBL/GenBank/DDBJ databases">
        <title>Corchorus olitorius genome sequencing.</title>
        <authorList>
            <person name="Alam M."/>
            <person name="Haque M.S."/>
            <person name="Islam M.S."/>
            <person name="Emdad E.M."/>
            <person name="Islam M.M."/>
            <person name="Ahmed B."/>
            <person name="Halim A."/>
            <person name="Hossen Q.M.M."/>
            <person name="Hossain M.Z."/>
            <person name="Ahmed R."/>
            <person name="Khan M.M."/>
            <person name="Islam R."/>
            <person name="Rashid M.M."/>
            <person name="Khan S.A."/>
            <person name="Rahman M.S."/>
            <person name="Alam M."/>
            <person name="Yahiya A.S."/>
            <person name="Khan M.S."/>
            <person name="Azam M.S."/>
            <person name="Haque T."/>
            <person name="Lashkar M.Z.H."/>
            <person name="Akhand A.I."/>
            <person name="Morshed G."/>
            <person name="Roy S."/>
            <person name="Uddin K.S."/>
            <person name="Rabeya T."/>
            <person name="Hossain A.S."/>
            <person name="Chowdhury A."/>
            <person name="Snigdha A.R."/>
            <person name="Mortoza M.S."/>
            <person name="Matin S.A."/>
            <person name="Hoque S.M.E."/>
            <person name="Islam M.K."/>
            <person name="Roy D.K."/>
            <person name="Haider R."/>
            <person name="Moosa M.M."/>
            <person name="Elias S.M."/>
            <person name="Hasan A.M."/>
            <person name="Jahan S."/>
            <person name="Shafiuddin M."/>
            <person name="Mahmood N."/>
            <person name="Shommy N.S."/>
        </authorList>
    </citation>
    <scope>NUCLEOTIDE SEQUENCE [LARGE SCALE GENOMIC DNA]</scope>
    <source>
        <strain evidence="3">cv. O-4</strain>
    </source>
</reference>
<dbReference type="PRINTS" id="PR00111">
    <property type="entry name" value="ABHYDROLASE"/>
</dbReference>
<dbReference type="OrthoDB" id="2498029at2759"/>
<dbReference type="Proteomes" id="UP000187203">
    <property type="component" value="Unassembled WGS sequence"/>
</dbReference>
<keyword evidence="2" id="KW-0378">Hydrolase</keyword>
<feature type="domain" description="Serine aminopeptidase S33" evidence="1">
    <location>
        <begin position="65"/>
        <end position="304"/>
    </location>
</feature>
<evidence type="ECO:0000313" key="3">
    <source>
        <dbReference type="Proteomes" id="UP000187203"/>
    </source>
</evidence>
<accession>A0A1R3HTV5</accession>
<evidence type="ECO:0000259" key="1">
    <source>
        <dbReference type="Pfam" id="PF12146"/>
    </source>
</evidence>
<gene>
    <name evidence="2" type="ORF">COLO4_26839</name>
</gene>
<dbReference type="GO" id="GO:0016787">
    <property type="term" value="F:hydrolase activity"/>
    <property type="evidence" value="ECO:0007669"/>
    <property type="project" value="UniProtKB-KW"/>
</dbReference>
<dbReference type="Gene3D" id="3.40.50.1820">
    <property type="entry name" value="alpha/beta hydrolase"/>
    <property type="match status" value="1"/>
</dbReference>
<evidence type="ECO:0000313" key="2">
    <source>
        <dbReference type="EMBL" id="OMO73816.1"/>
    </source>
</evidence>
<dbReference type="AlphaFoldDB" id="A0A1R3HTV5"/>
<protein>
    <submittedName>
        <fullName evidence="2">Alpha/beta hydrolase-1</fullName>
    </submittedName>
</protein>
<dbReference type="SUPFAM" id="SSF53474">
    <property type="entry name" value="alpha/beta-Hydrolases"/>
    <property type="match status" value="1"/>
</dbReference>
<dbReference type="Pfam" id="PF12146">
    <property type="entry name" value="Hydrolase_4"/>
    <property type="match status" value="1"/>
</dbReference>
<dbReference type="InterPro" id="IPR029058">
    <property type="entry name" value="AB_hydrolase_fold"/>
</dbReference>
<dbReference type="PANTHER" id="PTHR11614">
    <property type="entry name" value="PHOSPHOLIPASE-RELATED"/>
    <property type="match status" value="1"/>
</dbReference>